<dbReference type="InterPro" id="IPR028261">
    <property type="entry name" value="DPD_II"/>
</dbReference>
<dbReference type="NCBIfam" id="TIGR01316">
    <property type="entry name" value="gltA"/>
    <property type="match status" value="1"/>
</dbReference>
<dbReference type="Pfam" id="PF14691">
    <property type="entry name" value="Fer4_20"/>
    <property type="match status" value="1"/>
</dbReference>
<dbReference type="InterPro" id="IPR036188">
    <property type="entry name" value="FAD/NAD-bd_sf"/>
</dbReference>
<sequence length="502" mass="55035">MSRTDRLEPGQAERLLREREKDWRKALRREISIQKRLAIERQPMPEQEPRVRIGNFKEVNLGYTLELARAEARRCLDCGQPGCVAGCPVAIDIPTFIKYIEAGELEKALEKIRETNGLPAICGRVCPQEVQCEKDCNLVRAGKAPVAIGHLERFVADYLCLREEAGAGISSSPELARRPEKIAVVGSGPGGLTAAADLARLGYRVTVFEALHLPGGVLAYGIPEFRLPREILQSEINFIKALGVEIKTNFIVGRTASLEDLRQDGYRAFFLGTGAGLPSFMNIPGENLLGVYSANEYLTRVNLMKGFRFPEFDTPVPRARRAAVIGGGNVAMDAVRTALRLGAEQATIFYRRSRAEMPARVEEVKHAEEEGIVFNFLTVPVRFLGNDRGQLRGMVLQRLALGEPDSSGRPRPVPIPGSEFEVEVDLAVVAIGQSPNPLLIKQLPGLKLGRWGNVEVDFQTMATSLPGIYAGGDAVRGGATVILAMGDGRRAARAIDEFLRKE</sequence>
<evidence type="ECO:0000313" key="2">
    <source>
        <dbReference type="EMBL" id="RFT15049.1"/>
    </source>
</evidence>
<dbReference type="AlphaFoldDB" id="A0A3E2BJX3"/>
<dbReference type="GO" id="GO:0016491">
    <property type="term" value="F:oxidoreductase activity"/>
    <property type="evidence" value="ECO:0007669"/>
    <property type="project" value="InterPro"/>
</dbReference>
<evidence type="ECO:0000313" key="3">
    <source>
        <dbReference type="Proteomes" id="UP000257323"/>
    </source>
</evidence>
<dbReference type="Gene3D" id="3.50.50.60">
    <property type="entry name" value="FAD/NAD(P)-binding domain"/>
    <property type="match status" value="2"/>
</dbReference>
<dbReference type="Gene3D" id="1.10.1060.10">
    <property type="entry name" value="Alpha-helical ferredoxin"/>
    <property type="match status" value="1"/>
</dbReference>
<dbReference type="InterPro" id="IPR009051">
    <property type="entry name" value="Helical_ferredxn"/>
</dbReference>
<dbReference type="InterPro" id="IPR017896">
    <property type="entry name" value="4Fe4S_Fe-S-bd"/>
</dbReference>
<dbReference type="InterPro" id="IPR006004">
    <property type="entry name" value="SudA-like"/>
</dbReference>
<dbReference type="PANTHER" id="PTHR42783">
    <property type="entry name" value="GLUTAMATE SYNTHASE [NADPH] SMALL CHAIN"/>
    <property type="match status" value="1"/>
</dbReference>
<dbReference type="GO" id="GO:0051536">
    <property type="term" value="F:iron-sulfur cluster binding"/>
    <property type="evidence" value="ECO:0007669"/>
    <property type="project" value="InterPro"/>
</dbReference>
<dbReference type="PRINTS" id="PR00411">
    <property type="entry name" value="PNDRDTASEI"/>
</dbReference>
<dbReference type="Proteomes" id="UP000257323">
    <property type="component" value="Unassembled WGS sequence"/>
</dbReference>
<dbReference type="PROSITE" id="PS51379">
    <property type="entry name" value="4FE4S_FER_2"/>
    <property type="match status" value="1"/>
</dbReference>
<dbReference type="SUPFAM" id="SSF46548">
    <property type="entry name" value="alpha-helical ferredoxin"/>
    <property type="match status" value="1"/>
</dbReference>
<evidence type="ECO:0000259" key="1">
    <source>
        <dbReference type="PROSITE" id="PS51379"/>
    </source>
</evidence>
<dbReference type="EMBL" id="QUAH01000013">
    <property type="protein sequence ID" value="RFT15049.1"/>
    <property type="molecule type" value="Genomic_DNA"/>
</dbReference>
<feature type="domain" description="4Fe-4S ferredoxin-type" evidence="1">
    <location>
        <begin position="66"/>
        <end position="96"/>
    </location>
</feature>
<dbReference type="InterPro" id="IPR023753">
    <property type="entry name" value="FAD/NAD-binding_dom"/>
</dbReference>
<dbReference type="PANTHER" id="PTHR42783:SF3">
    <property type="entry name" value="GLUTAMATE SYNTHASE [NADPH] SMALL CHAIN-RELATED"/>
    <property type="match status" value="1"/>
</dbReference>
<accession>A0A3E2BJX3</accession>
<dbReference type="PRINTS" id="PR00368">
    <property type="entry name" value="FADPNR"/>
</dbReference>
<gene>
    <name evidence="2" type="ORF">OP8BY_0680</name>
</gene>
<dbReference type="SUPFAM" id="SSF51971">
    <property type="entry name" value="Nucleotide-binding domain"/>
    <property type="match status" value="1"/>
</dbReference>
<comment type="caution">
    <text evidence="2">The sequence shown here is derived from an EMBL/GenBank/DDBJ whole genome shotgun (WGS) entry which is preliminary data.</text>
</comment>
<protein>
    <submittedName>
        <fullName evidence="2">Glutamate synthase (NADPH), homotetrameric</fullName>
    </submittedName>
</protein>
<name>A0A3E2BJX3_9BACT</name>
<organism evidence="2 3">
    <name type="scientific">Candidatus Saccharicenans subterraneus</name>
    <dbReference type="NCBI Taxonomy" id="2508984"/>
    <lineage>
        <taxon>Bacteria</taxon>
        <taxon>Candidatus Aminicenantota</taxon>
        <taxon>Candidatus Aminicenantia</taxon>
        <taxon>Candidatus Aminicenantales</taxon>
        <taxon>Candidatus Saccharicenantaceae</taxon>
        <taxon>Candidatus Saccharicenans</taxon>
    </lineage>
</organism>
<dbReference type="Pfam" id="PF07992">
    <property type="entry name" value="Pyr_redox_2"/>
    <property type="match status" value="1"/>
</dbReference>
<proteinExistence type="predicted"/>
<reference evidence="2 3" key="1">
    <citation type="submission" date="2018-08" db="EMBL/GenBank/DDBJ databases">
        <title>Genome analysis of the thermophilic bacterium of the candidate phylum Aminicenantes from deep subsurface aquifer revealed its physiology and ecological role.</title>
        <authorList>
            <person name="Kadnikov V.V."/>
            <person name="Mardanov A.V."/>
            <person name="Beletsky A.V."/>
            <person name="Karnachuk O.V."/>
            <person name="Ravin N.V."/>
        </authorList>
    </citation>
    <scope>NUCLEOTIDE SEQUENCE [LARGE SCALE GENOMIC DNA]</scope>
    <source>
        <strain evidence="2">BY38</strain>
    </source>
</reference>